<dbReference type="Pfam" id="PF07386">
    <property type="entry name" value="DUF1499"/>
    <property type="match status" value="1"/>
</dbReference>
<evidence type="ECO:0008006" key="4">
    <source>
        <dbReference type="Google" id="ProtNLM"/>
    </source>
</evidence>
<sequence>MDTLDLYFQFDTVSAMKYIFLLVLVCLGTLCILVLNSRRPPENLGVNNGRLALCPKSRNCVSSQADNELSYIKPLAMTGDANEVMNRLRTIIEKMDGAVVIESTEGTYLRAEFTSSFWKFKDDLECLYDEGEGRVDVRSASRIGYYDFNVNRNRLERLRAMIAGSDG</sequence>
<proteinExistence type="predicted"/>
<organism evidence="2 3">
    <name type="scientific">Pseudodesulfovibrio sediminis</name>
    <dbReference type="NCBI Taxonomy" id="2810563"/>
    <lineage>
        <taxon>Bacteria</taxon>
        <taxon>Pseudomonadati</taxon>
        <taxon>Thermodesulfobacteriota</taxon>
        <taxon>Desulfovibrionia</taxon>
        <taxon>Desulfovibrionales</taxon>
        <taxon>Desulfovibrionaceae</taxon>
    </lineage>
</organism>
<evidence type="ECO:0000256" key="1">
    <source>
        <dbReference type="SAM" id="Phobius"/>
    </source>
</evidence>
<accession>A0ABM7P5T8</accession>
<feature type="transmembrane region" description="Helical" evidence="1">
    <location>
        <begin position="15"/>
        <end position="35"/>
    </location>
</feature>
<name>A0ABM7P5T8_9BACT</name>
<dbReference type="InterPro" id="IPR010865">
    <property type="entry name" value="DUF1499"/>
</dbReference>
<dbReference type="PIRSF" id="PIRSF026426">
    <property type="entry name" value="DUF1499"/>
    <property type="match status" value="1"/>
</dbReference>
<keyword evidence="1" id="KW-0812">Transmembrane</keyword>
<dbReference type="PANTHER" id="PTHR34801:SF6">
    <property type="entry name" value="SLL1620 PROTEIN"/>
    <property type="match status" value="1"/>
</dbReference>
<evidence type="ECO:0000313" key="3">
    <source>
        <dbReference type="Proteomes" id="UP001053296"/>
    </source>
</evidence>
<dbReference type="Proteomes" id="UP001053296">
    <property type="component" value="Chromosome"/>
</dbReference>
<keyword evidence="1" id="KW-1133">Transmembrane helix</keyword>
<protein>
    <recommendedName>
        <fullName evidence="4">DUF1499 domain-containing protein</fullName>
    </recommendedName>
</protein>
<dbReference type="EMBL" id="AP024485">
    <property type="protein sequence ID" value="BCS88239.1"/>
    <property type="molecule type" value="Genomic_DNA"/>
</dbReference>
<keyword evidence="1" id="KW-0472">Membrane</keyword>
<keyword evidence="3" id="KW-1185">Reference proteome</keyword>
<evidence type="ECO:0000313" key="2">
    <source>
        <dbReference type="EMBL" id="BCS88239.1"/>
    </source>
</evidence>
<dbReference type="PANTHER" id="PTHR34801">
    <property type="entry name" value="EXPRESSED PROTEIN"/>
    <property type="match status" value="1"/>
</dbReference>
<gene>
    <name evidence="2" type="ORF">PSDVSF_14810</name>
</gene>
<reference evidence="2" key="1">
    <citation type="journal article" date="2022" name="Arch. Microbiol.">
        <title>Pseudodesulfovibrio sediminis sp. nov., a mesophilic and neutrophilic sulfate-reducing bacterium isolated from sediment of a brackish lake.</title>
        <authorList>
            <person name="Takahashi A."/>
            <person name="Kojima H."/>
            <person name="Watanabe M."/>
            <person name="Fukui M."/>
        </authorList>
    </citation>
    <scope>NUCLEOTIDE SEQUENCE</scope>
    <source>
        <strain evidence="2">SF6</strain>
    </source>
</reference>